<comment type="caution">
    <text evidence="1">The sequence shown here is derived from an EMBL/GenBank/DDBJ whole genome shotgun (WGS) entry which is preliminary data.</text>
</comment>
<evidence type="ECO:0000313" key="1">
    <source>
        <dbReference type="EMBL" id="GCE32180.1"/>
    </source>
</evidence>
<dbReference type="RefSeq" id="WP_126632171.1">
    <property type="nucleotide sequence ID" value="NZ_BIFT01000003.1"/>
</dbReference>
<accession>A0A402BLJ9</accession>
<organism evidence="1 2">
    <name type="scientific">Dictyobacter alpinus</name>
    <dbReference type="NCBI Taxonomy" id="2014873"/>
    <lineage>
        <taxon>Bacteria</taxon>
        <taxon>Bacillati</taxon>
        <taxon>Chloroflexota</taxon>
        <taxon>Ktedonobacteria</taxon>
        <taxon>Ktedonobacterales</taxon>
        <taxon>Dictyobacteraceae</taxon>
        <taxon>Dictyobacter</taxon>
    </lineage>
</organism>
<keyword evidence="2" id="KW-1185">Reference proteome</keyword>
<name>A0A402BLJ9_9CHLR</name>
<evidence type="ECO:0000313" key="2">
    <source>
        <dbReference type="Proteomes" id="UP000287171"/>
    </source>
</evidence>
<dbReference type="AlphaFoldDB" id="A0A402BLJ9"/>
<gene>
    <name evidence="1" type="ORF">KDA_76640</name>
</gene>
<dbReference type="Proteomes" id="UP000287171">
    <property type="component" value="Unassembled WGS sequence"/>
</dbReference>
<sequence length="155" mass="17859">MNFDLALFFPEPLSGNVPLFDRVDAAIKPIASQQLLERWHPYEIGRPHASIEHLPMAFIGSDGVWHERDETQEKPALRLVKRRQKAFAAIREEEEAAHDPETAASRGLVRFAIWESEHHFPLTPWRRLWRQALLDHATQAVVFVACARRIPLNGQ</sequence>
<reference evidence="2" key="1">
    <citation type="submission" date="2018-12" db="EMBL/GenBank/DDBJ databases">
        <title>Tengunoibacter tsumagoiensis gen. nov., sp. nov., Dictyobacter kobayashii sp. nov., D. alpinus sp. nov., and D. joshuensis sp. nov. and description of Dictyobacteraceae fam. nov. within the order Ktedonobacterales isolated from Tengu-no-mugimeshi.</title>
        <authorList>
            <person name="Wang C.M."/>
            <person name="Zheng Y."/>
            <person name="Sakai Y."/>
            <person name="Toyoda A."/>
            <person name="Minakuchi Y."/>
            <person name="Abe K."/>
            <person name="Yokota A."/>
            <person name="Yabe S."/>
        </authorList>
    </citation>
    <scope>NUCLEOTIDE SEQUENCE [LARGE SCALE GENOMIC DNA]</scope>
    <source>
        <strain evidence="2">Uno16</strain>
    </source>
</reference>
<protein>
    <submittedName>
        <fullName evidence="1">Uncharacterized protein</fullName>
    </submittedName>
</protein>
<proteinExistence type="predicted"/>
<dbReference type="EMBL" id="BIFT01000003">
    <property type="protein sequence ID" value="GCE32180.1"/>
    <property type="molecule type" value="Genomic_DNA"/>
</dbReference>